<dbReference type="InterPro" id="IPR036188">
    <property type="entry name" value="FAD/NAD-bd_sf"/>
</dbReference>
<dbReference type="PRINTS" id="PR00420">
    <property type="entry name" value="RNGMNOXGNASE"/>
</dbReference>
<keyword evidence="4" id="KW-0560">Oxidoreductase</keyword>
<evidence type="ECO:0000256" key="1">
    <source>
        <dbReference type="ARBA" id="ARBA00007992"/>
    </source>
</evidence>
<reference evidence="7 8" key="1">
    <citation type="journal article" date="2016" name="Front. Microbiol.">
        <title>Genome and transcriptome sequences reveal the specific parasitism of the nematophagous Purpureocillium lilacinum 36-1.</title>
        <authorList>
            <person name="Xie J."/>
            <person name="Li S."/>
            <person name="Mo C."/>
            <person name="Xiao X."/>
            <person name="Peng D."/>
            <person name="Wang G."/>
            <person name="Xiao Y."/>
        </authorList>
    </citation>
    <scope>NUCLEOTIDE SEQUENCE [LARGE SCALE GENOMIC DNA]</scope>
    <source>
        <strain evidence="7 8">36-1</strain>
    </source>
</reference>
<evidence type="ECO:0000313" key="8">
    <source>
        <dbReference type="Proteomes" id="UP000245956"/>
    </source>
</evidence>
<dbReference type="PANTHER" id="PTHR13789:SF215">
    <property type="entry name" value="FAD-BINDING DOMAIN-CONTAINING PROTEIN-RELATED"/>
    <property type="match status" value="1"/>
</dbReference>
<accession>A0A2U3DU69</accession>
<protein>
    <recommendedName>
        <fullName evidence="6">FAD-binding domain-containing protein</fullName>
    </recommendedName>
</protein>
<evidence type="ECO:0000313" key="7">
    <source>
        <dbReference type="EMBL" id="PWI65790.1"/>
    </source>
</evidence>
<evidence type="ECO:0000256" key="4">
    <source>
        <dbReference type="ARBA" id="ARBA00023002"/>
    </source>
</evidence>
<dbReference type="SUPFAM" id="SSF51905">
    <property type="entry name" value="FAD/NAD(P)-binding domain"/>
    <property type="match status" value="1"/>
</dbReference>
<name>A0A2U3DU69_PURLI</name>
<evidence type="ECO:0000256" key="3">
    <source>
        <dbReference type="ARBA" id="ARBA00022827"/>
    </source>
</evidence>
<keyword evidence="3" id="KW-0274">FAD</keyword>
<dbReference type="PANTHER" id="PTHR13789">
    <property type="entry name" value="MONOOXYGENASE"/>
    <property type="match status" value="1"/>
</dbReference>
<dbReference type="Gene3D" id="3.50.50.60">
    <property type="entry name" value="FAD/NAD(P)-binding domain"/>
    <property type="match status" value="1"/>
</dbReference>
<proteinExistence type="inferred from homology"/>
<dbReference type="GO" id="GO:0071949">
    <property type="term" value="F:FAD binding"/>
    <property type="evidence" value="ECO:0007669"/>
    <property type="project" value="InterPro"/>
</dbReference>
<dbReference type="Pfam" id="PF13450">
    <property type="entry name" value="NAD_binding_8"/>
    <property type="match status" value="1"/>
</dbReference>
<evidence type="ECO:0000256" key="5">
    <source>
        <dbReference type="ARBA" id="ARBA00023033"/>
    </source>
</evidence>
<feature type="domain" description="FAD-binding" evidence="6">
    <location>
        <begin position="216"/>
        <end position="429"/>
    </location>
</feature>
<dbReference type="Proteomes" id="UP000245956">
    <property type="component" value="Unassembled WGS sequence"/>
</dbReference>
<sequence>MTLVGRTRPGQGPASKGVSFLLQPPTAVYLARAIDLTTSSPSHIQGSTVRSRSSTASLNLRCFASSMLNVLVVGAGIAGLSAAVSLRRAGHYVHVYERSALNNEIGAAINVPPNATRFLLAWGLDPVRWRFVTSRGIRYLDPFTLEPLRNVVPPKGGPRAFGGTDLFYAHRVDLHDALKWLATKEDGPGAPVTIHLSTHIVAYDSSKPSIFLQGGQEITGDIVIAADGVHSLASDVILGRKNFPVPPVHSNSCYRFLIPAAALEEDPDTRFWVEDCNGWARLVPHGPTKRRIVSYPCRNNTIFNFVGVFYDKNMDSGGAENWQASVDISQVLDRYSDFHPKLLGVIRKAKEAKRYPLLYRHPLPTMCKGRMALAGDAAHPMLPHHGQGGAQGLEDGLAIGIVLHGASSPSEIEKRLGIYDQVRCKRASAIQILSNAGLEQFDLVQHELRQYLEPDKIPRSMQDTYKFNFGFDIVRATLKAMQDHNPAFRLPADFFECEVVGVPGQ</sequence>
<dbReference type="Pfam" id="PF01494">
    <property type="entry name" value="FAD_binding_3"/>
    <property type="match status" value="1"/>
</dbReference>
<keyword evidence="5" id="KW-0503">Monooxygenase</keyword>
<dbReference type="InterPro" id="IPR050493">
    <property type="entry name" value="FAD-dep_Monooxygenase_BioMet"/>
</dbReference>
<dbReference type="AlphaFoldDB" id="A0A2U3DU69"/>
<comment type="similarity">
    <text evidence="1">Belongs to the paxM FAD-dependent monooxygenase family.</text>
</comment>
<dbReference type="GO" id="GO:0004497">
    <property type="term" value="F:monooxygenase activity"/>
    <property type="evidence" value="ECO:0007669"/>
    <property type="project" value="UniProtKB-KW"/>
</dbReference>
<dbReference type="InterPro" id="IPR002938">
    <property type="entry name" value="FAD-bd"/>
</dbReference>
<dbReference type="EMBL" id="LCWV01000030">
    <property type="protein sequence ID" value="PWI65790.1"/>
    <property type="molecule type" value="Genomic_DNA"/>
</dbReference>
<evidence type="ECO:0000259" key="6">
    <source>
        <dbReference type="Pfam" id="PF01494"/>
    </source>
</evidence>
<keyword evidence="2" id="KW-0285">Flavoprotein</keyword>
<comment type="caution">
    <text evidence="7">The sequence shown here is derived from an EMBL/GenBank/DDBJ whole genome shotgun (WGS) entry which is preliminary data.</text>
</comment>
<evidence type="ECO:0000256" key="2">
    <source>
        <dbReference type="ARBA" id="ARBA00022630"/>
    </source>
</evidence>
<gene>
    <name evidence="7" type="ORF">PCL_06761</name>
</gene>
<dbReference type="SUPFAM" id="SSF54373">
    <property type="entry name" value="FAD-linked reductases, C-terminal domain"/>
    <property type="match status" value="1"/>
</dbReference>
<organism evidence="7 8">
    <name type="scientific">Purpureocillium lilacinum</name>
    <name type="common">Paecilomyces lilacinus</name>
    <dbReference type="NCBI Taxonomy" id="33203"/>
    <lineage>
        <taxon>Eukaryota</taxon>
        <taxon>Fungi</taxon>
        <taxon>Dikarya</taxon>
        <taxon>Ascomycota</taxon>
        <taxon>Pezizomycotina</taxon>
        <taxon>Sordariomycetes</taxon>
        <taxon>Hypocreomycetidae</taxon>
        <taxon>Hypocreales</taxon>
        <taxon>Ophiocordycipitaceae</taxon>
        <taxon>Purpureocillium</taxon>
    </lineage>
</organism>